<feature type="transmembrane region" description="Helical" evidence="1">
    <location>
        <begin position="44"/>
        <end position="67"/>
    </location>
</feature>
<dbReference type="EMBL" id="PNYB01000005">
    <property type="protein sequence ID" value="PMS26217.1"/>
    <property type="molecule type" value="Genomic_DNA"/>
</dbReference>
<proteinExistence type="predicted"/>
<feature type="transmembrane region" description="Helical" evidence="1">
    <location>
        <begin position="20"/>
        <end position="38"/>
    </location>
</feature>
<evidence type="ECO:0000313" key="2">
    <source>
        <dbReference type="EMBL" id="PMS26217.1"/>
    </source>
</evidence>
<evidence type="ECO:0000256" key="1">
    <source>
        <dbReference type="SAM" id="Phobius"/>
    </source>
</evidence>
<reference evidence="2 3" key="1">
    <citation type="submission" date="2018-01" db="EMBL/GenBank/DDBJ databases">
        <title>Whole genome analyses suggest that Burkholderia sensu lato contains two further novel genera in the rhizoxinica-symbiotica group Mycetohabitans gen. nov., and Trinickia gen. nov.: implications for the evolution of diazotrophy and nodulation in the Burkholderiaceae.</title>
        <authorList>
            <person name="Estrada-de los Santos P."/>
            <person name="Palmer M."/>
            <person name="Chavez-Ramirez B."/>
            <person name="Beukes C."/>
            <person name="Steenkamp E.T."/>
            <person name="Hirsch A.M."/>
            <person name="Manyaka P."/>
            <person name="Maluk M."/>
            <person name="Lafos M."/>
            <person name="Crook M."/>
            <person name="Gross E."/>
            <person name="Simon M.F."/>
            <person name="Bueno dos Reis Junior F."/>
            <person name="Poole P.S."/>
            <person name="Venter S.N."/>
            <person name="James E.K."/>
        </authorList>
    </citation>
    <scope>NUCLEOTIDE SEQUENCE [LARGE SCALE GENOMIC DNA]</scope>
    <source>
        <strain evidence="2 3">GP25-8</strain>
    </source>
</reference>
<protein>
    <submittedName>
        <fullName evidence="2">Uncharacterized protein</fullName>
    </submittedName>
</protein>
<feature type="transmembrane region" description="Helical" evidence="1">
    <location>
        <begin position="79"/>
        <end position="104"/>
    </location>
</feature>
<comment type="caution">
    <text evidence="2">The sequence shown here is derived from an EMBL/GenBank/DDBJ whole genome shotgun (WGS) entry which is preliminary data.</text>
</comment>
<feature type="transmembrane region" description="Helical" evidence="1">
    <location>
        <begin position="219"/>
        <end position="239"/>
    </location>
</feature>
<feature type="transmembrane region" description="Helical" evidence="1">
    <location>
        <begin position="110"/>
        <end position="130"/>
    </location>
</feature>
<evidence type="ECO:0000313" key="3">
    <source>
        <dbReference type="Proteomes" id="UP000235347"/>
    </source>
</evidence>
<keyword evidence="3" id="KW-1185">Reference proteome</keyword>
<sequence>MSEAHQVDRDYVVEMIGKTIPICLVFPLSGAGLGYVIYGDSRVASGLSWEVGVFVAIICCFLLAFVYSKYRRTNALMAYGIVMSLGVVAIYYFFGVLGYFYFFLFSDENWIFRWIGVAFGLGLSVSWMCVAYNNVKNVIRATNFVEKAFVGIEGAIVYRIQNGILLFDEVNNQKRSPRKIYASAVYGVTPFGFVLYRILSTNFGGSGVLVFVAALGMPVSLWFVGFFVRVYLIMIALPVKVERQQQKRVVVAA</sequence>
<dbReference type="Proteomes" id="UP000235347">
    <property type="component" value="Unassembled WGS sequence"/>
</dbReference>
<name>A0A2N7W9Z4_9BURK</name>
<dbReference type="RefSeq" id="WP_102609313.1">
    <property type="nucleotide sequence ID" value="NZ_CADIKD010000008.1"/>
</dbReference>
<feature type="transmembrane region" description="Helical" evidence="1">
    <location>
        <begin position="180"/>
        <end position="199"/>
    </location>
</feature>
<accession>A0A2N7W9Z4</accession>
<keyword evidence="1" id="KW-0472">Membrane</keyword>
<organism evidence="2 3">
    <name type="scientific">Trinickia soli</name>
    <dbReference type="NCBI Taxonomy" id="380675"/>
    <lineage>
        <taxon>Bacteria</taxon>
        <taxon>Pseudomonadati</taxon>
        <taxon>Pseudomonadota</taxon>
        <taxon>Betaproteobacteria</taxon>
        <taxon>Burkholderiales</taxon>
        <taxon>Burkholderiaceae</taxon>
        <taxon>Trinickia</taxon>
    </lineage>
</organism>
<gene>
    <name evidence="2" type="ORF">C0Z19_08310</name>
</gene>
<keyword evidence="1" id="KW-0812">Transmembrane</keyword>
<dbReference type="AlphaFoldDB" id="A0A2N7W9Z4"/>
<keyword evidence="1" id="KW-1133">Transmembrane helix</keyword>